<dbReference type="Gene3D" id="2.10.110.10">
    <property type="entry name" value="Cysteine Rich Protein"/>
    <property type="match status" value="1"/>
</dbReference>
<dbReference type="EMBL" id="JAIWYP010000013">
    <property type="protein sequence ID" value="KAH3720612.1"/>
    <property type="molecule type" value="Genomic_DNA"/>
</dbReference>
<dbReference type="GO" id="GO:2001046">
    <property type="term" value="P:positive regulation of integrin-mediated signaling pathway"/>
    <property type="evidence" value="ECO:0007669"/>
    <property type="project" value="TreeGrafter"/>
</dbReference>
<evidence type="ECO:0000313" key="6">
    <source>
        <dbReference type="Proteomes" id="UP000828390"/>
    </source>
</evidence>
<evidence type="ECO:0000256" key="1">
    <source>
        <dbReference type="ARBA" id="ARBA00022723"/>
    </source>
</evidence>
<dbReference type="PANTHER" id="PTHR24210:SF0">
    <property type="entry name" value="LIM DOMAIN-CONTAINING PROTEIN"/>
    <property type="match status" value="1"/>
</dbReference>
<dbReference type="GO" id="GO:0098609">
    <property type="term" value="P:cell-cell adhesion"/>
    <property type="evidence" value="ECO:0007669"/>
    <property type="project" value="TreeGrafter"/>
</dbReference>
<dbReference type="Proteomes" id="UP000828390">
    <property type="component" value="Unassembled WGS sequence"/>
</dbReference>
<dbReference type="AlphaFoldDB" id="A0A9D4CAN0"/>
<dbReference type="GO" id="GO:0046872">
    <property type="term" value="F:metal ion binding"/>
    <property type="evidence" value="ECO:0007669"/>
    <property type="project" value="UniProtKB-KW"/>
</dbReference>
<evidence type="ECO:0000256" key="2">
    <source>
        <dbReference type="ARBA" id="ARBA00022833"/>
    </source>
</evidence>
<dbReference type="GO" id="GO:1900026">
    <property type="term" value="P:positive regulation of substrate adhesion-dependent cell spreading"/>
    <property type="evidence" value="ECO:0007669"/>
    <property type="project" value="TreeGrafter"/>
</dbReference>
<proteinExistence type="predicted"/>
<dbReference type="InterPro" id="IPR017351">
    <property type="entry name" value="PINCH-1-4-like"/>
</dbReference>
<reference evidence="5" key="1">
    <citation type="journal article" date="2019" name="bioRxiv">
        <title>The Genome of the Zebra Mussel, Dreissena polymorpha: A Resource for Invasive Species Research.</title>
        <authorList>
            <person name="McCartney M.A."/>
            <person name="Auch B."/>
            <person name="Kono T."/>
            <person name="Mallez S."/>
            <person name="Zhang Y."/>
            <person name="Obille A."/>
            <person name="Becker A."/>
            <person name="Abrahante J.E."/>
            <person name="Garbe J."/>
            <person name="Badalamenti J.P."/>
            <person name="Herman A."/>
            <person name="Mangelson H."/>
            <person name="Liachko I."/>
            <person name="Sullivan S."/>
            <person name="Sone E.D."/>
            <person name="Koren S."/>
            <person name="Silverstein K.A.T."/>
            <person name="Beckman K.B."/>
            <person name="Gohl D.M."/>
        </authorList>
    </citation>
    <scope>NUCLEOTIDE SEQUENCE</scope>
    <source>
        <strain evidence="5">Duluth1</strain>
        <tissue evidence="5">Whole animal</tissue>
    </source>
</reference>
<dbReference type="SUPFAM" id="SSF57716">
    <property type="entry name" value="Glucocorticoid receptor-like (DNA-binding domain)"/>
    <property type="match status" value="1"/>
</dbReference>
<keyword evidence="3" id="KW-0440">LIM domain</keyword>
<keyword evidence="6" id="KW-1185">Reference proteome</keyword>
<keyword evidence="1" id="KW-0479">Metal-binding</keyword>
<dbReference type="GO" id="GO:0045216">
    <property type="term" value="P:cell-cell junction organization"/>
    <property type="evidence" value="ECO:0007669"/>
    <property type="project" value="TreeGrafter"/>
</dbReference>
<dbReference type="GO" id="GO:0005925">
    <property type="term" value="C:focal adhesion"/>
    <property type="evidence" value="ECO:0007669"/>
    <property type="project" value="TreeGrafter"/>
</dbReference>
<accession>A0A9D4CAN0</accession>
<dbReference type="InterPro" id="IPR001781">
    <property type="entry name" value="Znf_LIM"/>
</dbReference>
<feature type="domain" description="LIM zinc-binding" evidence="4">
    <location>
        <begin position="20"/>
        <end position="51"/>
    </location>
</feature>
<sequence length="133" mass="14934">ALCRDCNAHQKARAIGKYVCHKCHAIIEEGHIKYKGEAFHPYHFNCNSCSQASDFLRKETTIESHPTMFGGSQPDPVTAYGSYTTQPTQFANAGHLARSGMMCRNFLKQSHYFLVTPRLKPVNNPAESWSTPD</sequence>
<protein>
    <recommendedName>
        <fullName evidence="4">LIM zinc-binding domain-containing protein</fullName>
    </recommendedName>
</protein>
<evidence type="ECO:0000313" key="5">
    <source>
        <dbReference type="EMBL" id="KAH3720612.1"/>
    </source>
</evidence>
<dbReference type="GO" id="GO:0005737">
    <property type="term" value="C:cytoplasm"/>
    <property type="evidence" value="ECO:0007669"/>
    <property type="project" value="TreeGrafter"/>
</dbReference>
<dbReference type="Pfam" id="PF00412">
    <property type="entry name" value="LIM"/>
    <property type="match status" value="1"/>
</dbReference>
<dbReference type="PANTHER" id="PTHR24210">
    <property type="entry name" value="LIM DOMAIN-CONTAINING PROTEIN"/>
    <property type="match status" value="1"/>
</dbReference>
<reference evidence="5" key="2">
    <citation type="submission" date="2020-11" db="EMBL/GenBank/DDBJ databases">
        <authorList>
            <person name="McCartney M.A."/>
            <person name="Auch B."/>
            <person name="Kono T."/>
            <person name="Mallez S."/>
            <person name="Becker A."/>
            <person name="Gohl D.M."/>
            <person name="Silverstein K.A.T."/>
            <person name="Koren S."/>
            <person name="Bechman K.B."/>
            <person name="Herman A."/>
            <person name="Abrahante J.E."/>
            <person name="Garbe J."/>
        </authorList>
    </citation>
    <scope>NUCLEOTIDE SEQUENCE</scope>
    <source>
        <strain evidence="5">Duluth1</strain>
        <tissue evidence="5">Whole animal</tissue>
    </source>
</reference>
<keyword evidence="2" id="KW-0862">Zinc</keyword>
<gene>
    <name evidence="5" type="ORF">DPMN_063512</name>
</gene>
<name>A0A9D4CAN0_DREPO</name>
<feature type="non-terminal residue" evidence="5">
    <location>
        <position position="1"/>
    </location>
</feature>
<organism evidence="5 6">
    <name type="scientific">Dreissena polymorpha</name>
    <name type="common">Zebra mussel</name>
    <name type="synonym">Mytilus polymorpha</name>
    <dbReference type="NCBI Taxonomy" id="45954"/>
    <lineage>
        <taxon>Eukaryota</taxon>
        <taxon>Metazoa</taxon>
        <taxon>Spiralia</taxon>
        <taxon>Lophotrochozoa</taxon>
        <taxon>Mollusca</taxon>
        <taxon>Bivalvia</taxon>
        <taxon>Autobranchia</taxon>
        <taxon>Heteroconchia</taxon>
        <taxon>Euheterodonta</taxon>
        <taxon>Imparidentia</taxon>
        <taxon>Neoheterodontei</taxon>
        <taxon>Myida</taxon>
        <taxon>Dreissenoidea</taxon>
        <taxon>Dreissenidae</taxon>
        <taxon>Dreissena</taxon>
    </lineage>
</organism>
<comment type="caution">
    <text evidence="5">The sequence shown here is derived from an EMBL/GenBank/DDBJ whole genome shotgun (WGS) entry which is preliminary data.</text>
</comment>
<dbReference type="GO" id="GO:0005911">
    <property type="term" value="C:cell-cell junction"/>
    <property type="evidence" value="ECO:0007669"/>
    <property type="project" value="TreeGrafter"/>
</dbReference>
<evidence type="ECO:0000256" key="3">
    <source>
        <dbReference type="ARBA" id="ARBA00023038"/>
    </source>
</evidence>
<evidence type="ECO:0000259" key="4">
    <source>
        <dbReference type="Pfam" id="PF00412"/>
    </source>
</evidence>